<protein>
    <submittedName>
        <fullName evidence="6">Uncharacterized protein</fullName>
    </submittedName>
</protein>
<feature type="transmembrane region" description="Helical" evidence="5">
    <location>
        <begin position="33"/>
        <end position="50"/>
    </location>
</feature>
<evidence type="ECO:0000256" key="3">
    <source>
        <dbReference type="ARBA" id="ARBA00022989"/>
    </source>
</evidence>
<evidence type="ECO:0000256" key="4">
    <source>
        <dbReference type="ARBA" id="ARBA00023136"/>
    </source>
</evidence>
<accession>I2Q5Z5</accession>
<name>I2Q5Z5_9BACT</name>
<dbReference type="AlphaFoldDB" id="I2Q5Z5"/>
<dbReference type="Pfam" id="PF02694">
    <property type="entry name" value="UPF0060"/>
    <property type="match status" value="1"/>
</dbReference>
<dbReference type="OrthoDB" id="123240at2"/>
<comment type="similarity">
    <text evidence="5">Belongs to the UPF0060 family.</text>
</comment>
<keyword evidence="3 5" id="KW-1133">Transmembrane helix</keyword>
<organism evidence="6">
    <name type="scientific">Desulfovibrio sp. U5L</name>
    <dbReference type="NCBI Taxonomy" id="596152"/>
    <lineage>
        <taxon>Bacteria</taxon>
        <taxon>Pseudomonadati</taxon>
        <taxon>Thermodesulfobacteriota</taxon>
        <taxon>Desulfovibrionia</taxon>
        <taxon>Desulfovibrionales</taxon>
        <taxon>Desulfovibrionaceae</taxon>
        <taxon>Desulfovibrio</taxon>
    </lineage>
</organism>
<feature type="transmembrane region" description="Helical" evidence="5">
    <location>
        <begin position="91"/>
        <end position="107"/>
    </location>
</feature>
<feature type="transmembrane region" description="Helical" evidence="5">
    <location>
        <begin position="7"/>
        <end position="27"/>
    </location>
</feature>
<evidence type="ECO:0000256" key="5">
    <source>
        <dbReference type="HAMAP-Rule" id="MF_00010"/>
    </source>
</evidence>
<sequence length="108" mass="11606">MILRTFLWYLLAAIGEIGGCFAFWAWLRLGRSPFLVVPGLASLVVFALALTRIEADAAGRAYAAYGGVYILASLGWLWLVEGQAPDRWDLAGVSLCLAGGACILFGPR</sequence>
<dbReference type="InterPro" id="IPR037185">
    <property type="entry name" value="EmrE-like"/>
</dbReference>
<keyword evidence="4 5" id="KW-0472">Membrane</keyword>
<feature type="transmembrane region" description="Helical" evidence="5">
    <location>
        <begin position="62"/>
        <end position="79"/>
    </location>
</feature>
<comment type="subcellular location">
    <subcellularLocation>
        <location evidence="5">Cell membrane</location>
        <topology evidence="5">Multi-pass membrane protein</topology>
    </subcellularLocation>
</comment>
<keyword evidence="2 5" id="KW-0812">Transmembrane</keyword>
<dbReference type="STRING" id="596152.DesU5LDRAFT_3580"/>
<dbReference type="PANTHER" id="PTHR36116:SF1">
    <property type="entry name" value="UPF0060 MEMBRANE PROTEIN YNFA"/>
    <property type="match status" value="1"/>
</dbReference>
<keyword evidence="1 5" id="KW-1003">Cell membrane</keyword>
<dbReference type="NCBIfam" id="NF002586">
    <property type="entry name" value="PRK02237.1"/>
    <property type="match status" value="1"/>
</dbReference>
<dbReference type="HAMAP" id="MF_00010">
    <property type="entry name" value="UPF0060"/>
    <property type="match status" value="1"/>
</dbReference>
<proteinExistence type="inferred from homology"/>
<evidence type="ECO:0000256" key="2">
    <source>
        <dbReference type="ARBA" id="ARBA00022692"/>
    </source>
</evidence>
<evidence type="ECO:0000256" key="1">
    <source>
        <dbReference type="ARBA" id="ARBA00022475"/>
    </source>
</evidence>
<dbReference type="EMBL" id="JH600068">
    <property type="protein sequence ID" value="EIG55201.1"/>
    <property type="molecule type" value="Genomic_DNA"/>
</dbReference>
<dbReference type="eggNOG" id="COG1742">
    <property type="taxonomic scope" value="Bacteria"/>
</dbReference>
<evidence type="ECO:0000313" key="6">
    <source>
        <dbReference type="EMBL" id="EIG55201.1"/>
    </source>
</evidence>
<dbReference type="HOGENOM" id="CLU_117653_1_0_7"/>
<reference evidence="6" key="1">
    <citation type="submission" date="2011-11" db="EMBL/GenBank/DDBJ databases">
        <title>Improved High-Quality Draft sequence of Desulfovibrio sp. U5L.</title>
        <authorList>
            <consortium name="US DOE Joint Genome Institute"/>
            <person name="Lucas S."/>
            <person name="Han J."/>
            <person name="Lapidus A."/>
            <person name="Cheng J.-F."/>
            <person name="Goodwin L."/>
            <person name="Pitluck S."/>
            <person name="Peters L."/>
            <person name="Ovchinnikova G."/>
            <person name="Held B."/>
            <person name="Detter J.C."/>
            <person name="Han C."/>
            <person name="Tapia R."/>
            <person name="Land M."/>
            <person name="Hauser L."/>
            <person name="Kyrpides N."/>
            <person name="Ivanova N."/>
            <person name="Pagani I."/>
            <person name="Gabster J."/>
            <person name="Walker C."/>
            <person name="Stolyar S."/>
            <person name="Stahl D."/>
            <person name="Arkin A."/>
            <person name="Dehal P."/>
            <person name="Hazen T."/>
            <person name="Woyke T."/>
        </authorList>
    </citation>
    <scope>NUCLEOTIDE SEQUENCE [LARGE SCALE GENOMIC DNA]</scope>
    <source>
        <strain evidence="6">U5L</strain>
    </source>
</reference>
<dbReference type="PANTHER" id="PTHR36116">
    <property type="entry name" value="UPF0060 MEMBRANE PROTEIN YNFA"/>
    <property type="match status" value="1"/>
</dbReference>
<dbReference type="InterPro" id="IPR003844">
    <property type="entry name" value="UPF0060"/>
</dbReference>
<gene>
    <name evidence="6" type="ORF">DesU5LDRAFT_3580</name>
</gene>
<dbReference type="GO" id="GO:0005886">
    <property type="term" value="C:plasma membrane"/>
    <property type="evidence" value="ECO:0007669"/>
    <property type="project" value="UniProtKB-SubCell"/>
</dbReference>
<dbReference type="SUPFAM" id="SSF103481">
    <property type="entry name" value="Multidrug resistance efflux transporter EmrE"/>
    <property type="match status" value="1"/>
</dbReference>